<dbReference type="Pfam" id="PF12017">
    <property type="entry name" value="Tnp_P_element"/>
    <property type="match status" value="1"/>
</dbReference>
<dbReference type="GO" id="GO:0006357">
    <property type="term" value="P:regulation of transcription by RNA polymerase II"/>
    <property type="evidence" value="ECO:0007669"/>
    <property type="project" value="TreeGrafter"/>
</dbReference>
<evidence type="ECO:0000256" key="4">
    <source>
        <dbReference type="ARBA" id="ARBA00023125"/>
    </source>
</evidence>
<dbReference type="EMBL" id="VVIM01000011">
    <property type="protein sequence ID" value="KAB0791671.1"/>
    <property type="molecule type" value="Genomic_DNA"/>
</dbReference>
<dbReference type="Gene3D" id="6.20.210.20">
    <property type="entry name" value="THAP domain"/>
    <property type="match status" value="1"/>
</dbReference>
<evidence type="ECO:0000256" key="1">
    <source>
        <dbReference type="ARBA" id="ARBA00022723"/>
    </source>
</evidence>
<dbReference type="InterPro" id="IPR026516">
    <property type="entry name" value="THAP1/10"/>
</dbReference>
<dbReference type="InterPro" id="IPR038441">
    <property type="entry name" value="THAP_Znf_sf"/>
</dbReference>
<dbReference type="SUPFAM" id="SSF57716">
    <property type="entry name" value="Glucocorticoid receptor-like (DNA-binding domain)"/>
    <property type="match status" value="1"/>
</dbReference>
<dbReference type="InParanoid" id="A0A5N4A2Z3"/>
<dbReference type="InterPro" id="IPR006612">
    <property type="entry name" value="THAP_Znf"/>
</dbReference>
<dbReference type="AlphaFoldDB" id="A0A5N4A2Z3"/>
<dbReference type="InterPro" id="IPR021896">
    <property type="entry name" value="THAP9-like_HTH"/>
</dbReference>
<keyword evidence="1" id="KW-0479">Metal-binding</keyword>
<evidence type="ECO:0000256" key="2">
    <source>
        <dbReference type="ARBA" id="ARBA00022771"/>
    </source>
</evidence>
<dbReference type="PANTHER" id="PTHR46600:SF7">
    <property type="entry name" value="SI:DKEY-228B2.6-RELATED"/>
    <property type="match status" value="1"/>
</dbReference>
<dbReference type="GO" id="GO:0003700">
    <property type="term" value="F:DNA-binding transcription factor activity"/>
    <property type="evidence" value="ECO:0007669"/>
    <property type="project" value="TreeGrafter"/>
</dbReference>
<protein>
    <recommendedName>
        <fullName evidence="6">THAP-type domain-containing protein</fullName>
    </recommendedName>
</protein>
<proteinExistence type="predicted"/>
<dbReference type="Proteomes" id="UP000327044">
    <property type="component" value="Unassembled WGS sequence"/>
</dbReference>
<dbReference type="PROSITE" id="PS50950">
    <property type="entry name" value="ZF_THAP"/>
    <property type="match status" value="1"/>
</dbReference>
<dbReference type="GO" id="GO:0005634">
    <property type="term" value="C:nucleus"/>
    <property type="evidence" value="ECO:0007669"/>
    <property type="project" value="TreeGrafter"/>
</dbReference>
<accession>A0A5N4A2Z3</accession>
<dbReference type="PANTHER" id="PTHR46600">
    <property type="entry name" value="THAP DOMAIN-CONTAINING"/>
    <property type="match status" value="1"/>
</dbReference>
<reference evidence="7 8" key="1">
    <citation type="journal article" date="2018" name="Elife">
        <title>Firefly genomes illuminate parallel origins of bioluminescence in beetles.</title>
        <authorList>
            <person name="Fallon T.R."/>
            <person name="Lower S.E."/>
            <person name="Chang C.H."/>
            <person name="Bessho-Uehara M."/>
            <person name="Martin G.J."/>
            <person name="Bewick A.J."/>
            <person name="Behringer M."/>
            <person name="Debat H.J."/>
            <person name="Wong I."/>
            <person name="Day J.C."/>
            <person name="Suvorov A."/>
            <person name="Silva C.J."/>
            <person name="Stanger-Hall K.F."/>
            <person name="Hall D.W."/>
            <person name="Schmitz R.J."/>
            <person name="Nelson D.R."/>
            <person name="Lewis S.M."/>
            <person name="Shigenobu S."/>
            <person name="Bybee S.M."/>
            <person name="Larracuente A.M."/>
            <person name="Oba Y."/>
            <person name="Weng J.K."/>
        </authorList>
    </citation>
    <scope>NUCLEOTIDE SEQUENCE [LARGE SCALE GENOMIC DNA]</scope>
    <source>
        <strain evidence="7">1611_PpyrPB1</strain>
        <tissue evidence="7">Whole body</tissue>
    </source>
</reference>
<evidence type="ECO:0000256" key="3">
    <source>
        <dbReference type="ARBA" id="ARBA00022833"/>
    </source>
</evidence>
<name>A0A5N4A2Z3_PHOPY</name>
<dbReference type="GO" id="GO:0008270">
    <property type="term" value="F:zinc ion binding"/>
    <property type="evidence" value="ECO:0007669"/>
    <property type="project" value="UniProtKB-KW"/>
</dbReference>
<gene>
    <name evidence="7" type="ORF">PPYR_03471</name>
</gene>
<comment type="caution">
    <text evidence="7">The sequence shown here is derived from an EMBL/GenBank/DDBJ whole genome shotgun (WGS) entry which is preliminary data.</text>
</comment>
<dbReference type="GO" id="GO:0000978">
    <property type="term" value="F:RNA polymerase II cis-regulatory region sequence-specific DNA binding"/>
    <property type="evidence" value="ECO:0007669"/>
    <property type="project" value="TreeGrafter"/>
</dbReference>
<feature type="domain" description="THAP-type" evidence="6">
    <location>
        <begin position="1"/>
        <end position="84"/>
    </location>
</feature>
<evidence type="ECO:0000313" key="8">
    <source>
        <dbReference type="Proteomes" id="UP000327044"/>
    </source>
</evidence>
<sequence length="273" mass="31289">MVKNCCFSTCKSVWNPYADISFFSFPRKNDPLMQEWIKVVPTNRKITANSTANLRVCNLHFPKESIEQKCGKRILKKDAIPTIFVVQERTVRDSSLAPPTRAQNEENEVVGFHSVGTQVSPHHLKPSAKEAELQKRVEVLQGQLRRREKRLLTMSLLIKELRESGTSSDALEEVLTSKFSGFNLELFRHQAKNSVGKKRRSYSDEMKEFVSTMYFYSPKAYAYVRKQLTALPHKSTLRKWVAEYSCKPGFVLGAFEYVKVEGVELEDVTLLSS</sequence>
<keyword evidence="4 5" id="KW-0238">DNA-binding</keyword>
<evidence type="ECO:0000256" key="5">
    <source>
        <dbReference type="PROSITE-ProRule" id="PRU00309"/>
    </source>
</evidence>
<dbReference type="SMART" id="SM00980">
    <property type="entry name" value="THAP"/>
    <property type="match status" value="1"/>
</dbReference>
<dbReference type="Pfam" id="PF05485">
    <property type="entry name" value="THAP"/>
    <property type="match status" value="1"/>
</dbReference>
<dbReference type="SMART" id="SM00692">
    <property type="entry name" value="DM3"/>
    <property type="match status" value="1"/>
</dbReference>
<evidence type="ECO:0000259" key="6">
    <source>
        <dbReference type="PROSITE" id="PS50950"/>
    </source>
</evidence>
<keyword evidence="8" id="KW-1185">Reference proteome</keyword>
<keyword evidence="3" id="KW-0862">Zinc</keyword>
<keyword evidence="2 5" id="KW-0863">Zinc-finger</keyword>
<organism evidence="7 8">
    <name type="scientific">Photinus pyralis</name>
    <name type="common">Common eastern firefly</name>
    <name type="synonym">Lampyris pyralis</name>
    <dbReference type="NCBI Taxonomy" id="7054"/>
    <lineage>
        <taxon>Eukaryota</taxon>
        <taxon>Metazoa</taxon>
        <taxon>Ecdysozoa</taxon>
        <taxon>Arthropoda</taxon>
        <taxon>Hexapoda</taxon>
        <taxon>Insecta</taxon>
        <taxon>Pterygota</taxon>
        <taxon>Neoptera</taxon>
        <taxon>Endopterygota</taxon>
        <taxon>Coleoptera</taxon>
        <taxon>Polyphaga</taxon>
        <taxon>Elateriformia</taxon>
        <taxon>Elateroidea</taxon>
        <taxon>Lampyridae</taxon>
        <taxon>Lampyrinae</taxon>
        <taxon>Photinus</taxon>
    </lineage>
</organism>
<evidence type="ECO:0000313" key="7">
    <source>
        <dbReference type="EMBL" id="KAB0791671.1"/>
    </source>
</evidence>